<proteinExistence type="predicted"/>
<feature type="region of interest" description="Disordered" evidence="1">
    <location>
        <begin position="404"/>
        <end position="470"/>
    </location>
</feature>
<dbReference type="Pfam" id="PF25457">
    <property type="entry name" value="IRF-2BP1_2_M"/>
    <property type="match status" value="1"/>
</dbReference>
<comment type="caution">
    <text evidence="4">The sequence shown here is derived from an EMBL/GenBank/DDBJ whole genome shotgun (WGS) entry which is preliminary data.</text>
</comment>
<gene>
    <name evidence="4" type="ORF">EB796_013690</name>
</gene>
<evidence type="ECO:0000313" key="4">
    <source>
        <dbReference type="EMBL" id="KAF6028005.1"/>
    </source>
</evidence>
<accession>A0A7J7JPU2</accession>
<evidence type="ECO:0000313" key="5">
    <source>
        <dbReference type="Proteomes" id="UP000593567"/>
    </source>
</evidence>
<feature type="domain" description="IRF-2BP1/2-like middle" evidence="3">
    <location>
        <begin position="313"/>
        <end position="381"/>
    </location>
</feature>
<dbReference type="InterPro" id="IPR058682">
    <property type="entry name" value="IRF-2BP1/2-like_M"/>
</dbReference>
<protein>
    <submittedName>
        <fullName evidence="4">IRF2BPL</fullName>
    </submittedName>
</protein>
<dbReference type="Pfam" id="PF11261">
    <property type="entry name" value="IRF-2BP1_2"/>
    <property type="match status" value="1"/>
</dbReference>
<dbReference type="InterPro" id="IPR022750">
    <property type="entry name" value="IRF-2BP1_2-like_Znf"/>
</dbReference>
<dbReference type="OrthoDB" id="45007at2759"/>
<name>A0A7J7JPU2_BUGNE</name>
<dbReference type="Proteomes" id="UP000593567">
    <property type="component" value="Unassembled WGS sequence"/>
</dbReference>
<feature type="compositionally biased region" description="Polar residues" evidence="1">
    <location>
        <begin position="250"/>
        <end position="275"/>
    </location>
</feature>
<feature type="region of interest" description="Disordered" evidence="1">
    <location>
        <begin position="250"/>
        <end position="281"/>
    </location>
</feature>
<reference evidence="4" key="1">
    <citation type="submission" date="2020-06" db="EMBL/GenBank/DDBJ databases">
        <title>Draft genome of Bugula neritina, a colonial animal packing powerful symbionts and potential medicines.</title>
        <authorList>
            <person name="Rayko M."/>
        </authorList>
    </citation>
    <scope>NUCLEOTIDE SEQUENCE [LARGE SCALE GENOMIC DNA]</scope>
    <source>
        <strain evidence="4">Kwan_BN1</strain>
    </source>
</reference>
<evidence type="ECO:0000259" key="2">
    <source>
        <dbReference type="Pfam" id="PF11261"/>
    </source>
</evidence>
<dbReference type="AlphaFoldDB" id="A0A7J7JPU2"/>
<sequence>MLVLYLQPLQSPSLQAFGINLNFATPTGSLSCSEASGLVLEVDKFCVLLRRGIIMSAYKSSSTRGAVATLAQPANREQCFLCDLPRMPWTLLRDFSETVCRGCVNYEGSDRIDIIIEEVKQIKSNLSNDTSIPKPAGRLYKSSTHSPAKPPLTPQDKLPSNVQELSFLKDTMPSPAALPFHREAKPSPGVPPTNFMDFAAATRSFGGVAAHSMLSGTTGAANGTASLMSPAASLAYRQGMMAARIAAATTWGQTQQPKPTSNVPAARSEGSSSPGTPIEEYRPLATPLNLDYTSKPPHVVQALQTLAMCTPFQVYTSASGVAKQMCKNSLKEMSRPLSSGFKYLEYELQPDKGDWRLIGDLLPENVRSFKEVIKDELLPVPRVDPNFPTLPKFTINVSNEVTKANGLGDSNNNTTRHMPPSPMSTKRRLPSDPDILGHPPAKRLNADSPAARRPNSLTLAMPSPTNHPMKSPPITSQYSETVEHHPAKLRRDEVLLMLLAVRRHSFCTVSGCTGAQVLLSLLKGQHQTARCEK</sequence>
<feature type="region of interest" description="Disordered" evidence="1">
    <location>
        <begin position="127"/>
        <end position="158"/>
    </location>
</feature>
<feature type="domain" description="Interferon regulatory factor 2-binding protein 1/2-like zinc finger" evidence="2">
    <location>
        <begin position="76"/>
        <end position="124"/>
    </location>
</feature>
<feature type="compositionally biased region" description="Polar residues" evidence="1">
    <location>
        <begin position="455"/>
        <end position="470"/>
    </location>
</feature>
<organism evidence="4 5">
    <name type="scientific">Bugula neritina</name>
    <name type="common">Brown bryozoan</name>
    <name type="synonym">Sertularia neritina</name>
    <dbReference type="NCBI Taxonomy" id="10212"/>
    <lineage>
        <taxon>Eukaryota</taxon>
        <taxon>Metazoa</taxon>
        <taxon>Spiralia</taxon>
        <taxon>Lophotrochozoa</taxon>
        <taxon>Bryozoa</taxon>
        <taxon>Gymnolaemata</taxon>
        <taxon>Cheilostomatida</taxon>
        <taxon>Flustrina</taxon>
        <taxon>Buguloidea</taxon>
        <taxon>Bugulidae</taxon>
        <taxon>Bugula</taxon>
    </lineage>
</organism>
<evidence type="ECO:0000259" key="3">
    <source>
        <dbReference type="Pfam" id="PF25457"/>
    </source>
</evidence>
<keyword evidence="5" id="KW-1185">Reference proteome</keyword>
<evidence type="ECO:0000256" key="1">
    <source>
        <dbReference type="SAM" id="MobiDB-lite"/>
    </source>
</evidence>
<dbReference type="EMBL" id="VXIV02001999">
    <property type="protein sequence ID" value="KAF6028005.1"/>
    <property type="molecule type" value="Genomic_DNA"/>
</dbReference>
<feature type="compositionally biased region" description="Polar residues" evidence="1">
    <location>
        <begin position="404"/>
        <end position="416"/>
    </location>
</feature>